<gene>
    <name evidence="3" type="ORF">K7C98_04135</name>
</gene>
<evidence type="ECO:0000313" key="3">
    <source>
        <dbReference type="EMBL" id="MBZ5708433.1"/>
    </source>
</evidence>
<reference evidence="3" key="1">
    <citation type="submission" date="2021-08" db="EMBL/GenBank/DDBJ databases">
        <authorList>
            <person name="Stevens D.C."/>
        </authorList>
    </citation>
    <scope>NUCLEOTIDE SEQUENCE</scope>
    <source>
        <strain evidence="3">DSM 53165</strain>
    </source>
</reference>
<organism evidence="3 4">
    <name type="scientific">Nannocystis pusilla</name>
    <dbReference type="NCBI Taxonomy" id="889268"/>
    <lineage>
        <taxon>Bacteria</taxon>
        <taxon>Pseudomonadati</taxon>
        <taxon>Myxococcota</taxon>
        <taxon>Polyangia</taxon>
        <taxon>Nannocystales</taxon>
        <taxon>Nannocystaceae</taxon>
        <taxon>Nannocystis</taxon>
    </lineage>
</organism>
<protein>
    <recommendedName>
        <fullName evidence="2">FtsH ternary system domain-containing protein</fullName>
    </recommendedName>
</protein>
<dbReference type="Proteomes" id="UP001139031">
    <property type="component" value="Unassembled WGS sequence"/>
</dbReference>
<keyword evidence="4" id="KW-1185">Reference proteome</keyword>
<evidence type="ECO:0000256" key="1">
    <source>
        <dbReference type="SAM" id="MobiDB-lite"/>
    </source>
</evidence>
<dbReference type="EMBL" id="JAIRAU010000001">
    <property type="protein sequence ID" value="MBZ5708433.1"/>
    <property type="molecule type" value="Genomic_DNA"/>
</dbReference>
<evidence type="ECO:0000313" key="4">
    <source>
        <dbReference type="Proteomes" id="UP001139031"/>
    </source>
</evidence>
<sequence>MRFCLLLTGTASDGAALAVLVEAAPWLAERTWSVMLDLSGPGSAIACEALDAVLADRLLPRGLPLATLVEQDETLVVTPLRESTATRWQVWRERTAPRLVEALRPRRIAGEPLVDEALFVMRSESPAPRLLLERLLLLGRADAQVVSFVDAAGAGSFAVKVKSPPIYLMMAARDGAGDVAVYGRDGNSPLWVAWSFEHPTPGPAVASLTRANQFALVDRDGAWLRTPAEWRVRAIHDAIAPALQATQVALRPVASEVRFQVPIRLAPAVISDPDLWLLTPEQLLELEPLIEASTSDELSRLTVARLTGAEGTVYLLRERVRPGAARMAARVSDTLGVPGYSQVAGADNLYVPTGRRLLPVLRRDDLRALLGLERAHTVVITEDRDGPRVVTIVEVDEQPLQRWIDYVATDRRLELDKLLERSVFEFPEVTIEWPKEARQPAPKKAERREAPVKRAAPSKPVVQEEAASTIDADAAAQLRALREQVRTLERRVIAGGCDEPEVWRELGEVKALLGDGDEAADCLEMALLHGGPPYDATLAQRLMAATRGSESDDALMEWVVADRRTPAEASRLGASLVARVATQRPPADEVMQLALPIFADPRLPVSRRLAWAVLAGWHHHARDRLGVTRAKEAILGGINERGLSELHDLPRFVRHALAREGEDASDEAPESRDDRLQQGQLIALEAMWHEAAHAGLPEMDASANFLRLIFAVGFARLGARSLAQELIAPIELEIDVHEVANRALFRLYMARLAHESSGGSAEVWAAEVARIAGGVREARAQQAVVWLQKRSMWLRTTPEEEALAGRTTRFKLPPGVDVGGLAEVVAREVSHGSRTFDYLIAEAVDVCVRRALASGSDAVVAEVLASAEPGLGNIQILSHRAEAVAACIHGAASLGDDAMLGRLLEALVNIARSDKLGSARELVRATQRGLTALRRFGGLEPARALLEALSRVHAYTSSDQISLLATVATGFVQIGEERVADEVLGTLCDQVLGGSLDYVTRAQGGLAVAGALRHWPNVTRIDRFRRFVAELHQFRDTFTTSRWFDTHKILILEAVVDSLADSRTRHSDRVQGFLDQEEHALRRRIVTDWSAVCGR</sequence>
<proteinExistence type="predicted"/>
<feature type="domain" description="FtsH ternary system" evidence="2">
    <location>
        <begin position="131"/>
        <end position="384"/>
    </location>
</feature>
<evidence type="ECO:0000259" key="2">
    <source>
        <dbReference type="Pfam" id="PF20005"/>
    </source>
</evidence>
<dbReference type="InterPro" id="IPR045486">
    <property type="entry name" value="fvmX7"/>
</dbReference>
<accession>A0ABS7TJM6</accession>
<feature type="compositionally biased region" description="Basic and acidic residues" evidence="1">
    <location>
        <begin position="436"/>
        <end position="452"/>
    </location>
</feature>
<comment type="caution">
    <text evidence="3">The sequence shown here is derived from an EMBL/GenBank/DDBJ whole genome shotgun (WGS) entry which is preliminary data.</text>
</comment>
<dbReference type="Pfam" id="PF20005">
    <property type="entry name" value="fvmX7"/>
    <property type="match status" value="1"/>
</dbReference>
<dbReference type="RefSeq" id="WP_224190182.1">
    <property type="nucleotide sequence ID" value="NZ_JAIRAU010000001.1"/>
</dbReference>
<feature type="region of interest" description="Disordered" evidence="1">
    <location>
        <begin position="436"/>
        <end position="464"/>
    </location>
</feature>
<name>A0ABS7TJM6_9BACT</name>